<evidence type="ECO:0000313" key="3">
    <source>
        <dbReference type="Proteomes" id="UP000256690"/>
    </source>
</evidence>
<dbReference type="GeneID" id="38113449"/>
<keyword evidence="3" id="KW-1185">Reference proteome</keyword>
<dbReference type="EMBL" id="PVWQ01000003">
    <property type="protein sequence ID" value="RDW86437.1"/>
    <property type="molecule type" value="Genomic_DNA"/>
</dbReference>
<reference evidence="2 3" key="1">
    <citation type="journal article" date="2018" name="IMA Fungus">
        <title>IMA Genome-F 9: Draft genome sequence of Annulohypoxylon stygium, Aspergillus mulundensis, Berkeleyomyces basicola (syn. Thielaviopsis basicola), Ceratocystis smalleyi, two Cercospora beticola strains, Coleophoma cylindrospora, Fusarium fracticaudum, Phialophora cf. hyalina, and Morchella septimelata.</title>
        <authorList>
            <person name="Wingfield B.D."/>
            <person name="Bills G.F."/>
            <person name="Dong Y."/>
            <person name="Huang W."/>
            <person name="Nel W.J."/>
            <person name="Swalarsk-Parry B.S."/>
            <person name="Vaghefi N."/>
            <person name="Wilken P.M."/>
            <person name="An Z."/>
            <person name="de Beer Z.W."/>
            <person name="De Vos L."/>
            <person name="Chen L."/>
            <person name="Duong T.A."/>
            <person name="Gao Y."/>
            <person name="Hammerbacher A."/>
            <person name="Kikkert J.R."/>
            <person name="Li Y."/>
            <person name="Li H."/>
            <person name="Li K."/>
            <person name="Li Q."/>
            <person name="Liu X."/>
            <person name="Ma X."/>
            <person name="Naidoo K."/>
            <person name="Pethybridge S.J."/>
            <person name="Sun J."/>
            <person name="Steenkamp E.T."/>
            <person name="van der Nest M.A."/>
            <person name="van Wyk S."/>
            <person name="Wingfield M.J."/>
            <person name="Xiong C."/>
            <person name="Yue Q."/>
            <person name="Zhang X."/>
        </authorList>
    </citation>
    <scope>NUCLEOTIDE SEQUENCE [LARGE SCALE GENOMIC DNA]</scope>
    <source>
        <strain evidence="2 3">DSM 5745</strain>
    </source>
</reference>
<dbReference type="OrthoDB" id="1577640at2759"/>
<name>A0A3D8SJD7_9EURO</name>
<comment type="caution">
    <text evidence="2">The sequence shown here is derived from an EMBL/GenBank/DDBJ whole genome shotgun (WGS) entry which is preliminary data.</text>
</comment>
<protein>
    <recommendedName>
        <fullName evidence="1">Nucleoside phosphorylase domain-containing protein</fullName>
    </recommendedName>
</protein>
<dbReference type="STRING" id="1810919.A0A3D8SJD7"/>
<dbReference type="AlphaFoldDB" id="A0A3D8SJD7"/>
<dbReference type="Gene3D" id="3.40.50.1580">
    <property type="entry name" value="Nucleoside phosphorylase domain"/>
    <property type="match status" value="1"/>
</dbReference>
<feature type="domain" description="Nucleoside phosphorylase" evidence="1">
    <location>
        <begin position="44"/>
        <end position="290"/>
    </location>
</feature>
<dbReference type="RefSeq" id="XP_026605961.1">
    <property type="nucleotide sequence ID" value="XM_026745095.1"/>
</dbReference>
<proteinExistence type="predicted"/>
<dbReference type="PANTHER" id="PTHR46082">
    <property type="entry name" value="ATP/GTP-BINDING PROTEIN-RELATED"/>
    <property type="match status" value="1"/>
</dbReference>
<dbReference type="GO" id="GO:0003824">
    <property type="term" value="F:catalytic activity"/>
    <property type="evidence" value="ECO:0007669"/>
    <property type="project" value="InterPro"/>
</dbReference>
<dbReference type="GO" id="GO:0009116">
    <property type="term" value="P:nucleoside metabolic process"/>
    <property type="evidence" value="ECO:0007669"/>
    <property type="project" value="InterPro"/>
</dbReference>
<accession>A0A3D8SJD7</accession>
<evidence type="ECO:0000259" key="1">
    <source>
        <dbReference type="Pfam" id="PF01048"/>
    </source>
</evidence>
<evidence type="ECO:0000313" key="2">
    <source>
        <dbReference type="EMBL" id="RDW86437.1"/>
    </source>
</evidence>
<dbReference type="InterPro" id="IPR035994">
    <property type="entry name" value="Nucleoside_phosphorylase_sf"/>
</dbReference>
<dbReference type="InterPro" id="IPR053137">
    <property type="entry name" value="NLR-like"/>
</dbReference>
<dbReference type="SUPFAM" id="SSF53167">
    <property type="entry name" value="Purine and uridine phosphorylases"/>
    <property type="match status" value="1"/>
</dbReference>
<sequence>MLDRTHEDYTVGWICPLEIEQIPAVRILDEIHPCLGQSSTDYNTYILGSIAGYDIVIAGLHLQGNNPAASVVMQMRNTFPNIRSLLLVGIGGGVTVETDGGRIRLGDVVISKPTGENPGVVKYDRGQAEAGRFFRTGALPPPPTVLLNAVGDLAQGRFRANNGDSDPVLRRFQFPGRVSDNLYPSDYIHRQAGVSCSWARCDPTKCIEYDEAKDDRVRVHRGVIASGELVVEDAIARNHLAAQCGVLCFEREAAGALADIPCLVIRGISDYCDSHKNDVWHGYAAATAAAYARELFLQMPIYDSKNQLFDIDTKEGIRLLQQIFASALRP</sequence>
<gene>
    <name evidence="2" type="ORF">DSM5745_03079</name>
</gene>
<dbReference type="InterPro" id="IPR000845">
    <property type="entry name" value="Nucleoside_phosphorylase_d"/>
</dbReference>
<dbReference type="Pfam" id="PF01048">
    <property type="entry name" value="PNP_UDP_1"/>
    <property type="match status" value="1"/>
</dbReference>
<dbReference type="Proteomes" id="UP000256690">
    <property type="component" value="Unassembled WGS sequence"/>
</dbReference>
<organism evidence="2 3">
    <name type="scientific">Aspergillus mulundensis</name>
    <dbReference type="NCBI Taxonomy" id="1810919"/>
    <lineage>
        <taxon>Eukaryota</taxon>
        <taxon>Fungi</taxon>
        <taxon>Dikarya</taxon>
        <taxon>Ascomycota</taxon>
        <taxon>Pezizomycotina</taxon>
        <taxon>Eurotiomycetes</taxon>
        <taxon>Eurotiomycetidae</taxon>
        <taxon>Eurotiales</taxon>
        <taxon>Aspergillaceae</taxon>
        <taxon>Aspergillus</taxon>
        <taxon>Aspergillus subgen. Nidulantes</taxon>
    </lineage>
</organism>
<dbReference type="PANTHER" id="PTHR46082:SF11">
    <property type="entry name" value="AAA+ ATPASE DOMAIN-CONTAINING PROTEIN-RELATED"/>
    <property type="match status" value="1"/>
</dbReference>